<dbReference type="EMBL" id="BAFN01000001">
    <property type="protein sequence ID" value="GAN34736.1"/>
    <property type="molecule type" value="Genomic_DNA"/>
</dbReference>
<evidence type="ECO:0000313" key="3">
    <source>
        <dbReference type="EMBL" id="GAN34736.1"/>
    </source>
</evidence>
<dbReference type="InterPro" id="IPR001173">
    <property type="entry name" value="Glyco_trans_2-like"/>
</dbReference>
<accession>A0ABQ0K118</accession>
<dbReference type="PANTHER" id="PTHR43646:SF3">
    <property type="entry name" value="SLR1566 PROTEIN"/>
    <property type="match status" value="1"/>
</dbReference>
<evidence type="ECO:0000256" key="1">
    <source>
        <dbReference type="SAM" id="Phobius"/>
    </source>
</evidence>
<dbReference type="Gene3D" id="3.90.550.10">
    <property type="entry name" value="Spore Coat Polysaccharide Biosynthesis Protein SpsA, Chain A"/>
    <property type="match status" value="1"/>
</dbReference>
<protein>
    <submittedName>
        <fullName evidence="3">Glycosyltransferases</fullName>
    </submittedName>
</protein>
<keyword evidence="1" id="KW-0472">Membrane</keyword>
<name>A0ABQ0K118_9BACT</name>
<organism evidence="3 4">
    <name type="scientific">Candidatus Brocadia sinica JPN1</name>
    <dbReference type="NCBI Taxonomy" id="1197129"/>
    <lineage>
        <taxon>Bacteria</taxon>
        <taxon>Pseudomonadati</taxon>
        <taxon>Planctomycetota</taxon>
        <taxon>Candidatus Brocadiia</taxon>
        <taxon>Candidatus Brocadiales</taxon>
        <taxon>Candidatus Brocadiaceae</taxon>
        <taxon>Candidatus Brocadia</taxon>
    </lineage>
</organism>
<feature type="transmembrane region" description="Helical" evidence="1">
    <location>
        <begin position="286"/>
        <end position="311"/>
    </location>
</feature>
<dbReference type="Pfam" id="PF00535">
    <property type="entry name" value="Glycos_transf_2"/>
    <property type="match status" value="1"/>
</dbReference>
<dbReference type="InterPro" id="IPR029044">
    <property type="entry name" value="Nucleotide-diphossugar_trans"/>
</dbReference>
<feature type="domain" description="Glycosyltransferase 2-like" evidence="2">
    <location>
        <begin position="50"/>
        <end position="224"/>
    </location>
</feature>
<dbReference type="RefSeq" id="WP_052564695.1">
    <property type="nucleotide sequence ID" value="NZ_BAFN01000001.1"/>
</dbReference>
<sequence>MFDLILLCASVISAIIWLALLFMPVRWRMSERWEVSDSLHTTITQWPSLSVIVPARNESTSLPLTLPSWLGQGYPESEIILIDDESSDGTAACAKGISSQTGRNVKVICGTPPPTGWTGKLWALEQGVRASTGEWLLFTDADIFHSPGLWCGLVAKALNERRVMVSLMALLDTQGLWARLLIPAFVYFFHGMYPFKSVQNLLSKVSAAAGGCILISRQALDKIGGITGYSNALIDDIALARKIKDAEMPLCLSLTKSVVSVRPYRRLGDVWNMVARNAFAQLKYSWLALGGTVLGLVVLFLVPVAGICTFMAGTISQVTILSSGLSIFMMALMYVPTLRFFGLNVWRAFTLPIAGAFYLAMTVSSAINYLFGRHEWRGIRIKRD</sequence>
<dbReference type="Proteomes" id="UP000032309">
    <property type="component" value="Unassembled WGS sequence"/>
</dbReference>
<dbReference type="NCBIfam" id="TIGR03469">
    <property type="entry name" value="HpnB"/>
    <property type="match status" value="1"/>
</dbReference>
<feature type="transmembrane region" description="Helical" evidence="1">
    <location>
        <begin position="318"/>
        <end position="337"/>
    </location>
</feature>
<dbReference type="PANTHER" id="PTHR43646">
    <property type="entry name" value="GLYCOSYLTRANSFERASE"/>
    <property type="match status" value="1"/>
</dbReference>
<feature type="transmembrane region" description="Helical" evidence="1">
    <location>
        <begin position="6"/>
        <end position="25"/>
    </location>
</feature>
<dbReference type="SUPFAM" id="SSF53448">
    <property type="entry name" value="Nucleotide-diphospho-sugar transferases"/>
    <property type="match status" value="1"/>
</dbReference>
<evidence type="ECO:0000259" key="2">
    <source>
        <dbReference type="Pfam" id="PF00535"/>
    </source>
</evidence>
<feature type="transmembrane region" description="Helical" evidence="1">
    <location>
        <begin position="176"/>
        <end position="195"/>
    </location>
</feature>
<keyword evidence="1" id="KW-1133">Transmembrane helix</keyword>
<reference evidence="4" key="1">
    <citation type="journal article" date="2015" name="Genome Announc.">
        <title>Draft Genome Sequence of an Anaerobic Ammonium-Oxidizing Bacterium, "Candidatus Brocadia sinica".</title>
        <authorList>
            <person name="Oshiki M."/>
            <person name="Shinyako-Hata K."/>
            <person name="Satoh H."/>
            <person name="Okabe S."/>
        </authorList>
    </citation>
    <scope>NUCLEOTIDE SEQUENCE [LARGE SCALE GENOMIC DNA]</scope>
    <source>
        <strain evidence="4">JPN1</strain>
    </source>
</reference>
<evidence type="ECO:0000313" key="4">
    <source>
        <dbReference type="Proteomes" id="UP000032309"/>
    </source>
</evidence>
<gene>
    <name evidence="3" type="ORF">BROSI_A3279</name>
</gene>
<keyword evidence="1" id="KW-0812">Transmembrane</keyword>
<feature type="transmembrane region" description="Helical" evidence="1">
    <location>
        <begin position="349"/>
        <end position="371"/>
    </location>
</feature>
<keyword evidence="4" id="KW-1185">Reference proteome</keyword>
<comment type="caution">
    <text evidence="3">The sequence shown here is derived from an EMBL/GenBank/DDBJ whole genome shotgun (WGS) entry which is preliminary data.</text>
</comment>
<proteinExistence type="predicted"/>
<dbReference type="InterPro" id="IPR017832">
    <property type="entry name" value="Glyco_trans_2_hopen-assoc_HpnB"/>
</dbReference>